<reference evidence="15 16" key="1">
    <citation type="submission" date="2020-08" db="EMBL/GenBank/DDBJ databases">
        <title>A Genomic Blueprint of the Chicken Gut Microbiome.</title>
        <authorList>
            <person name="Gilroy R."/>
            <person name="Ravi A."/>
            <person name="Getino M."/>
            <person name="Pursley I."/>
            <person name="Horton D.L."/>
            <person name="Alikhan N.-F."/>
            <person name="Baker D."/>
            <person name="Gharbi K."/>
            <person name="Hall N."/>
            <person name="Watson M."/>
            <person name="Adriaenssens E.M."/>
            <person name="Foster-Nyarko E."/>
            <person name="Jarju S."/>
            <person name="Secka A."/>
            <person name="Antonio M."/>
            <person name="Oren A."/>
            <person name="Chaudhuri R."/>
            <person name="La Ragione R.M."/>
            <person name="Hildebrand F."/>
            <person name="Pallen M.J."/>
        </authorList>
    </citation>
    <scope>NUCLEOTIDE SEQUENCE [LARGE SCALE GENOMIC DNA]</scope>
    <source>
        <strain evidence="15 16">Sa2YVA2</strain>
    </source>
</reference>
<dbReference type="InterPro" id="IPR006204">
    <property type="entry name" value="GHMP_kinase_N_dom"/>
</dbReference>
<proteinExistence type="inferred from homology"/>
<keyword evidence="5" id="KW-0444">Lipid biosynthesis</keyword>
<keyword evidence="7" id="KW-0547">Nucleotide-binding</keyword>
<dbReference type="InterPro" id="IPR036554">
    <property type="entry name" value="GHMP_kinase_C_sf"/>
</dbReference>
<gene>
    <name evidence="15" type="primary">mvk</name>
    <name evidence="15" type="ORF">H9649_15115</name>
</gene>
<dbReference type="PANTHER" id="PTHR43290:SF2">
    <property type="entry name" value="MEVALONATE KINASE"/>
    <property type="match status" value="1"/>
</dbReference>
<dbReference type="PRINTS" id="PR00959">
    <property type="entry name" value="MEVGALKINASE"/>
</dbReference>
<dbReference type="InterPro" id="IPR013750">
    <property type="entry name" value="GHMP_kinase_C_dom"/>
</dbReference>
<dbReference type="InterPro" id="IPR006205">
    <property type="entry name" value="Mev_gal_kin"/>
</dbReference>
<dbReference type="PROSITE" id="PS00627">
    <property type="entry name" value="GHMP_KINASES_ATP"/>
    <property type="match status" value="1"/>
</dbReference>
<keyword evidence="9" id="KW-0067">ATP-binding</keyword>
<evidence type="ECO:0000256" key="3">
    <source>
        <dbReference type="ARBA" id="ARBA00012103"/>
    </source>
</evidence>
<evidence type="ECO:0000256" key="6">
    <source>
        <dbReference type="ARBA" id="ARBA00022679"/>
    </source>
</evidence>
<dbReference type="PANTHER" id="PTHR43290">
    <property type="entry name" value="MEVALONATE KINASE"/>
    <property type="match status" value="1"/>
</dbReference>
<evidence type="ECO:0000256" key="12">
    <source>
        <dbReference type="ARBA" id="ARBA00029438"/>
    </source>
</evidence>
<evidence type="ECO:0000256" key="4">
    <source>
        <dbReference type="ARBA" id="ARBA00022490"/>
    </source>
</evidence>
<evidence type="ECO:0000259" key="14">
    <source>
        <dbReference type="Pfam" id="PF08544"/>
    </source>
</evidence>
<dbReference type="InterPro" id="IPR006203">
    <property type="entry name" value="GHMP_knse_ATP-bd_CS"/>
</dbReference>
<dbReference type="EMBL" id="JACSQN010000017">
    <property type="protein sequence ID" value="MBD7985901.1"/>
    <property type="molecule type" value="Genomic_DNA"/>
</dbReference>
<dbReference type="EC" id="2.7.1.36" evidence="3"/>
<evidence type="ECO:0000256" key="1">
    <source>
        <dbReference type="ARBA" id="ARBA00004496"/>
    </source>
</evidence>
<dbReference type="Gene3D" id="3.30.70.890">
    <property type="entry name" value="GHMP kinase, C-terminal domain"/>
    <property type="match status" value="1"/>
</dbReference>
<accession>A0ABR8UD21</accession>
<dbReference type="SUPFAM" id="SSF55060">
    <property type="entry name" value="GHMP Kinase, C-terminal domain"/>
    <property type="match status" value="1"/>
</dbReference>
<dbReference type="InterPro" id="IPR020568">
    <property type="entry name" value="Ribosomal_Su5_D2-typ_SF"/>
</dbReference>
<feature type="domain" description="GHMP kinase N-terminal" evidence="13">
    <location>
        <begin position="85"/>
        <end position="152"/>
    </location>
</feature>
<dbReference type="Pfam" id="PF00288">
    <property type="entry name" value="GHMP_kinases_N"/>
    <property type="match status" value="1"/>
</dbReference>
<evidence type="ECO:0000313" key="15">
    <source>
        <dbReference type="EMBL" id="MBD7985901.1"/>
    </source>
</evidence>
<dbReference type="Gene3D" id="3.30.230.10">
    <property type="match status" value="1"/>
</dbReference>
<comment type="similarity">
    <text evidence="2">Belongs to the GHMP kinase family. Mevalonate kinase subfamily.</text>
</comment>
<evidence type="ECO:0000256" key="11">
    <source>
        <dbReference type="ARBA" id="ARBA00023098"/>
    </source>
</evidence>
<keyword evidence="4" id="KW-0963">Cytoplasm</keyword>
<dbReference type="InterPro" id="IPR014721">
    <property type="entry name" value="Ribsml_uS5_D2-typ_fold_subgr"/>
</dbReference>
<dbReference type="SUPFAM" id="SSF54211">
    <property type="entry name" value="Ribosomal protein S5 domain 2-like"/>
    <property type="match status" value="1"/>
</dbReference>
<evidence type="ECO:0000256" key="7">
    <source>
        <dbReference type="ARBA" id="ARBA00022741"/>
    </source>
</evidence>
<evidence type="ECO:0000313" key="16">
    <source>
        <dbReference type="Proteomes" id="UP000626786"/>
    </source>
</evidence>
<sequence>MSRRAEGIAHGKVILIGEHSVVYDKPAIAIPFHEVNVKAIVGQGELTDGKNTIWFSSKYFNGVLLDAPDELSGIKASVDETFELLNVSPANLAIHIESTIPSGRGLGSSAAVAHAVVKAIFNYYDAPLRKDVQMHLVQIAETHAHGNPSGIDMEATCNNSPIWFQKGKETKSLMIEKPIHIVVADSGQFGDTRTAVENIRSMYRNNLAVARKSIDLLGDYTFECQQALAVGDLSQVGTCLNLAQQELSILGVSDKVLDKLIMNARNNGALGAKLTGGGRGGCILALAKDEQHAEVLSASLKEAGAYQTWKSVIARH</sequence>
<comment type="subcellular location">
    <subcellularLocation>
        <location evidence="1">Cytoplasm</location>
    </subcellularLocation>
</comment>
<keyword evidence="16" id="KW-1185">Reference proteome</keyword>
<dbReference type="NCBIfam" id="TIGR00549">
    <property type="entry name" value="mevalon_kin"/>
    <property type="match status" value="1"/>
</dbReference>
<evidence type="ECO:0000256" key="10">
    <source>
        <dbReference type="ARBA" id="ARBA00022842"/>
    </source>
</evidence>
<evidence type="ECO:0000256" key="8">
    <source>
        <dbReference type="ARBA" id="ARBA00022777"/>
    </source>
</evidence>
<evidence type="ECO:0000256" key="5">
    <source>
        <dbReference type="ARBA" id="ARBA00022516"/>
    </source>
</evidence>
<organism evidence="15 16">
    <name type="scientific">Sporosarcina quadrami</name>
    <dbReference type="NCBI Taxonomy" id="2762234"/>
    <lineage>
        <taxon>Bacteria</taxon>
        <taxon>Bacillati</taxon>
        <taxon>Bacillota</taxon>
        <taxon>Bacilli</taxon>
        <taxon>Bacillales</taxon>
        <taxon>Caryophanaceae</taxon>
        <taxon>Sporosarcina</taxon>
    </lineage>
</organism>
<dbReference type="Proteomes" id="UP000626786">
    <property type="component" value="Unassembled WGS sequence"/>
</dbReference>
<dbReference type="RefSeq" id="WP_191695729.1">
    <property type="nucleotide sequence ID" value="NZ_JACSQN010000017.1"/>
</dbReference>
<evidence type="ECO:0000256" key="2">
    <source>
        <dbReference type="ARBA" id="ARBA00006495"/>
    </source>
</evidence>
<evidence type="ECO:0000259" key="13">
    <source>
        <dbReference type="Pfam" id="PF00288"/>
    </source>
</evidence>
<protein>
    <recommendedName>
        <fullName evidence="3">mevalonate kinase</fullName>
        <ecNumber evidence="3">2.7.1.36</ecNumber>
    </recommendedName>
</protein>
<keyword evidence="10" id="KW-0460">Magnesium</keyword>
<keyword evidence="6 15" id="KW-0808">Transferase</keyword>
<evidence type="ECO:0000256" key="9">
    <source>
        <dbReference type="ARBA" id="ARBA00022840"/>
    </source>
</evidence>
<dbReference type="Pfam" id="PF08544">
    <property type="entry name" value="GHMP_kinases_C"/>
    <property type="match status" value="1"/>
</dbReference>
<comment type="caution">
    <text evidence="15">The sequence shown here is derived from an EMBL/GenBank/DDBJ whole genome shotgun (WGS) entry which is preliminary data.</text>
</comment>
<keyword evidence="11" id="KW-0443">Lipid metabolism</keyword>
<feature type="domain" description="GHMP kinase C-terminal" evidence="14">
    <location>
        <begin position="226"/>
        <end position="304"/>
    </location>
</feature>
<keyword evidence="8 15" id="KW-0418">Kinase</keyword>
<name>A0ABR8UD21_9BACL</name>
<comment type="pathway">
    <text evidence="12">Isoprenoid biosynthesis; isopentenyl diphosphate biosynthesis via mevalonate pathway; isopentenyl diphosphate from (R)-mevalonate: step 1/3.</text>
</comment>
<dbReference type="GO" id="GO:0004496">
    <property type="term" value="F:mevalonate kinase activity"/>
    <property type="evidence" value="ECO:0007669"/>
    <property type="project" value="UniProtKB-EC"/>
</dbReference>